<dbReference type="SUPFAM" id="SSF52540">
    <property type="entry name" value="P-loop containing nucleoside triphosphate hydrolases"/>
    <property type="match status" value="1"/>
</dbReference>
<dbReference type="PANTHER" id="PTHR43553">
    <property type="entry name" value="HEAVY METAL TRANSPORTER"/>
    <property type="match status" value="1"/>
</dbReference>
<dbReference type="InterPro" id="IPR015856">
    <property type="entry name" value="ABC_transpr_CbiO/EcfA_su"/>
</dbReference>
<comment type="caution">
    <text evidence="10">The sequence shown here is derived from an EMBL/GenBank/DDBJ whole genome shotgun (WGS) entry which is preliminary data.</text>
</comment>
<dbReference type="EMBL" id="DVFV01000003">
    <property type="protein sequence ID" value="HIQ90012.1"/>
    <property type="molecule type" value="Genomic_DNA"/>
</dbReference>
<dbReference type="Proteomes" id="UP000886786">
    <property type="component" value="Unassembled WGS sequence"/>
</dbReference>
<evidence type="ECO:0000259" key="9">
    <source>
        <dbReference type="PROSITE" id="PS50893"/>
    </source>
</evidence>
<evidence type="ECO:0000256" key="8">
    <source>
        <dbReference type="ARBA" id="ARBA00023136"/>
    </source>
</evidence>
<dbReference type="CDD" id="cd03225">
    <property type="entry name" value="ABC_cobalt_CbiO_domain1"/>
    <property type="match status" value="1"/>
</dbReference>
<evidence type="ECO:0000256" key="1">
    <source>
        <dbReference type="ARBA" id="ARBA00004202"/>
    </source>
</evidence>
<sequence>MEIKLDKVSYKIIKDVSLNISGKITCITGKSGCGVSTLLELISGLNKPDNGIIEIGQGYISNDLVKNISFVRKKVGYVFQRSDDYFFRKTVRDELKFSLKDYKGDTDKRTRDSLKTVGLDDSFLDRSPFDLSSGEKELLLIASVLAYNPEVIVLDEPFHDLDFKNRDKMIKLLKMMKNRYKKTIIVGTTDSDVILKLADRVYVLDDGKIVYWGNKYKVLKNDYVDKPKLIKFSLMALEKKNINIGFRDDISDLMKDVYRNVK</sequence>
<dbReference type="Gene3D" id="3.40.50.300">
    <property type="entry name" value="P-loop containing nucleotide triphosphate hydrolases"/>
    <property type="match status" value="1"/>
</dbReference>
<evidence type="ECO:0000313" key="10">
    <source>
        <dbReference type="EMBL" id="HIQ90012.1"/>
    </source>
</evidence>
<dbReference type="InterPro" id="IPR050095">
    <property type="entry name" value="ECF_ABC_transporter_ATP-bd"/>
</dbReference>
<name>A0A9D0ZRB1_9FIRM</name>
<dbReference type="GO" id="GO:0042626">
    <property type="term" value="F:ATPase-coupled transmembrane transporter activity"/>
    <property type="evidence" value="ECO:0007669"/>
    <property type="project" value="TreeGrafter"/>
</dbReference>
<keyword evidence="6 10" id="KW-0067">ATP-binding</keyword>
<dbReference type="GO" id="GO:0005524">
    <property type="term" value="F:ATP binding"/>
    <property type="evidence" value="ECO:0007669"/>
    <property type="project" value="UniProtKB-KW"/>
</dbReference>
<proteinExistence type="inferred from homology"/>
<reference evidence="10" key="2">
    <citation type="journal article" date="2021" name="PeerJ">
        <title>Extensive microbial diversity within the chicken gut microbiome revealed by metagenomics and culture.</title>
        <authorList>
            <person name="Gilroy R."/>
            <person name="Ravi A."/>
            <person name="Getino M."/>
            <person name="Pursley I."/>
            <person name="Horton D.L."/>
            <person name="Alikhan N.F."/>
            <person name="Baker D."/>
            <person name="Gharbi K."/>
            <person name="Hall N."/>
            <person name="Watson M."/>
            <person name="Adriaenssens E.M."/>
            <person name="Foster-Nyarko E."/>
            <person name="Jarju S."/>
            <person name="Secka A."/>
            <person name="Antonio M."/>
            <person name="Oren A."/>
            <person name="Chaudhuri R.R."/>
            <person name="La Ragione R."/>
            <person name="Hildebrand F."/>
            <person name="Pallen M.J."/>
        </authorList>
    </citation>
    <scope>NUCLEOTIDE SEQUENCE</scope>
    <source>
        <strain evidence="10">CHK147-3167</strain>
    </source>
</reference>
<dbReference type="InterPro" id="IPR003593">
    <property type="entry name" value="AAA+_ATPase"/>
</dbReference>
<keyword evidence="8" id="KW-0472">Membrane</keyword>
<gene>
    <name evidence="10" type="ORF">IAB27_00060</name>
</gene>
<dbReference type="GO" id="GO:0043190">
    <property type="term" value="C:ATP-binding cassette (ABC) transporter complex"/>
    <property type="evidence" value="ECO:0007669"/>
    <property type="project" value="TreeGrafter"/>
</dbReference>
<comment type="similarity">
    <text evidence="2">Belongs to the ABC transporter superfamily.</text>
</comment>
<comment type="subcellular location">
    <subcellularLocation>
        <location evidence="1">Cell membrane</location>
        <topology evidence="1">Peripheral membrane protein</topology>
    </subcellularLocation>
</comment>
<dbReference type="AlphaFoldDB" id="A0A9D0ZRB1"/>
<dbReference type="PANTHER" id="PTHR43553:SF27">
    <property type="entry name" value="ENERGY-COUPLING FACTOR TRANSPORTER ATP-BINDING PROTEIN ECFA2"/>
    <property type="match status" value="1"/>
</dbReference>
<organism evidence="10 11">
    <name type="scientific">Candidatus Coprosoma intestinipullorum</name>
    <dbReference type="NCBI Taxonomy" id="2840752"/>
    <lineage>
        <taxon>Bacteria</taxon>
        <taxon>Bacillati</taxon>
        <taxon>Bacillota</taxon>
        <taxon>Bacillota incertae sedis</taxon>
        <taxon>Candidatus Coprosoma</taxon>
    </lineage>
</organism>
<evidence type="ECO:0000313" key="11">
    <source>
        <dbReference type="Proteomes" id="UP000886786"/>
    </source>
</evidence>
<keyword evidence="7" id="KW-1278">Translocase</keyword>
<dbReference type="PROSITE" id="PS50893">
    <property type="entry name" value="ABC_TRANSPORTER_2"/>
    <property type="match status" value="1"/>
</dbReference>
<protein>
    <submittedName>
        <fullName evidence="10">ATP-binding cassette domain-containing protein</fullName>
    </submittedName>
</protein>
<keyword evidence="4" id="KW-1003">Cell membrane</keyword>
<dbReference type="Pfam" id="PF00005">
    <property type="entry name" value="ABC_tran"/>
    <property type="match status" value="1"/>
</dbReference>
<feature type="domain" description="ABC transporter" evidence="9">
    <location>
        <begin position="3"/>
        <end position="231"/>
    </location>
</feature>
<reference evidence="10" key="1">
    <citation type="submission" date="2020-10" db="EMBL/GenBank/DDBJ databases">
        <authorList>
            <person name="Gilroy R."/>
        </authorList>
    </citation>
    <scope>NUCLEOTIDE SEQUENCE</scope>
    <source>
        <strain evidence="10">CHK147-3167</strain>
    </source>
</reference>
<dbReference type="SMART" id="SM00382">
    <property type="entry name" value="AAA"/>
    <property type="match status" value="1"/>
</dbReference>
<accession>A0A9D0ZRB1</accession>
<evidence type="ECO:0000256" key="6">
    <source>
        <dbReference type="ARBA" id="ARBA00022840"/>
    </source>
</evidence>
<evidence type="ECO:0000256" key="3">
    <source>
        <dbReference type="ARBA" id="ARBA00022448"/>
    </source>
</evidence>
<evidence type="ECO:0000256" key="2">
    <source>
        <dbReference type="ARBA" id="ARBA00005417"/>
    </source>
</evidence>
<evidence type="ECO:0000256" key="7">
    <source>
        <dbReference type="ARBA" id="ARBA00022967"/>
    </source>
</evidence>
<keyword evidence="5" id="KW-0547">Nucleotide-binding</keyword>
<keyword evidence="3" id="KW-0813">Transport</keyword>
<dbReference type="InterPro" id="IPR027417">
    <property type="entry name" value="P-loop_NTPase"/>
</dbReference>
<dbReference type="InterPro" id="IPR003439">
    <property type="entry name" value="ABC_transporter-like_ATP-bd"/>
</dbReference>
<evidence type="ECO:0000256" key="4">
    <source>
        <dbReference type="ARBA" id="ARBA00022475"/>
    </source>
</evidence>
<evidence type="ECO:0000256" key="5">
    <source>
        <dbReference type="ARBA" id="ARBA00022741"/>
    </source>
</evidence>
<dbReference type="GO" id="GO:0016887">
    <property type="term" value="F:ATP hydrolysis activity"/>
    <property type="evidence" value="ECO:0007669"/>
    <property type="project" value="InterPro"/>
</dbReference>